<keyword evidence="3 5" id="KW-0697">Rotamase</keyword>
<evidence type="ECO:0000256" key="3">
    <source>
        <dbReference type="ARBA" id="ARBA00023110"/>
    </source>
</evidence>
<dbReference type="Pfam" id="PF00254">
    <property type="entry name" value="FKBP_C"/>
    <property type="match status" value="1"/>
</dbReference>
<dbReference type="EMBL" id="AP022853">
    <property type="protein sequence ID" value="BCB25819.1"/>
    <property type="molecule type" value="Genomic_DNA"/>
</dbReference>
<dbReference type="Gene3D" id="3.10.50.40">
    <property type="match status" value="1"/>
</dbReference>
<comment type="similarity">
    <text evidence="2 6">Belongs to the FKBP-type PPIase family.</text>
</comment>
<evidence type="ECO:0000313" key="9">
    <source>
        <dbReference type="Proteomes" id="UP000502260"/>
    </source>
</evidence>
<dbReference type="SUPFAM" id="SSF54534">
    <property type="entry name" value="FKBP-like"/>
    <property type="match status" value="1"/>
</dbReference>
<dbReference type="PROSITE" id="PS50059">
    <property type="entry name" value="FKBP_PPIASE"/>
    <property type="match status" value="1"/>
</dbReference>
<keyword evidence="4 5" id="KW-0413">Isomerase</keyword>
<evidence type="ECO:0000256" key="2">
    <source>
        <dbReference type="ARBA" id="ARBA00006577"/>
    </source>
</evidence>
<evidence type="ECO:0000313" key="8">
    <source>
        <dbReference type="EMBL" id="BCB25819.1"/>
    </source>
</evidence>
<dbReference type="InterPro" id="IPR046357">
    <property type="entry name" value="PPIase_dom_sf"/>
</dbReference>
<evidence type="ECO:0000256" key="5">
    <source>
        <dbReference type="PROSITE-ProRule" id="PRU00277"/>
    </source>
</evidence>
<accession>A0A6F8VAP3</accession>
<proteinExistence type="inferred from homology"/>
<evidence type="ECO:0000256" key="6">
    <source>
        <dbReference type="RuleBase" id="RU003915"/>
    </source>
</evidence>
<dbReference type="InterPro" id="IPR001179">
    <property type="entry name" value="PPIase_FKBP_dom"/>
</dbReference>
<evidence type="ECO:0000256" key="1">
    <source>
        <dbReference type="ARBA" id="ARBA00000971"/>
    </source>
</evidence>
<dbReference type="AlphaFoldDB" id="A0A6F8VAP3"/>
<dbReference type="Proteomes" id="UP000502260">
    <property type="component" value="Chromosome"/>
</dbReference>
<dbReference type="KEGG" id="slac:SKTS_07050"/>
<evidence type="ECO:0000259" key="7">
    <source>
        <dbReference type="PROSITE" id="PS50059"/>
    </source>
</evidence>
<sequence length="144" mass="15709">MTRTALWGDTIALHYSLSAGDGTEVMNTFADDPVTIKLGEGEIEAKLESCLIDLEVGRRYVFNLEPEQAFGLSNPEQVMDVPLDAFDDLELEIGSLVEFALPDGETLAGQIKSANKDFATVDFNHPLSGCAVVFEVKIMDILEP</sequence>
<name>A0A6F8VAP3_9PROT</name>
<dbReference type="RefSeq" id="WP_173060462.1">
    <property type="nucleotide sequence ID" value="NZ_AP022853.1"/>
</dbReference>
<keyword evidence="9" id="KW-1185">Reference proteome</keyword>
<comment type="catalytic activity">
    <reaction evidence="1 5 6">
        <text>[protein]-peptidylproline (omega=180) = [protein]-peptidylproline (omega=0)</text>
        <dbReference type="Rhea" id="RHEA:16237"/>
        <dbReference type="Rhea" id="RHEA-COMP:10747"/>
        <dbReference type="Rhea" id="RHEA-COMP:10748"/>
        <dbReference type="ChEBI" id="CHEBI:83833"/>
        <dbReference type="ChEBI" id="CHEBI:83834"/>
        <dbReference type="EC" id="5.2.1.8"/>
    </reaction>
</comment>
<dbReference type="PANTHER" id="PTHR47861">
    <property type="entry name" value="FKBP-TYPE PEPTIDYL-PROLYL CIS-TRANS ISOMERASE SLYD"/>
    <property type="match status" value="1"/>
</dbReference>
<dbReference type="PANTHER" id="PTHR47861:SF4">
    <property type="entry name" value="FKBP-TYPE 16 KDA PEPTIDYL-PROLYL CIS-TRANS ISOMERASE"/>
    <property type="match status" value="1"/>
</dbReference>
<gene>
    <name evidence="8" type="ORF">SKTS_07050</name>
</gene>
<organism evidence="8 9">
    <name type="scientific">Sulfurimicrobium lacus</name>
    <dbReference type="NCBI Taxonomy" id="2715678"/>
    <lineage>
        <taxon>Bacteria</taxon>
        <taxon>Pseudomonadati</taxon>
        <taxon>Pseudomonadota</taxon>
        <taxon>Betaproteobacteria</taxon>
        <taxon>Nitrosomonadales</taxon>
        <taxon>Sulfuricellaceae</taxon>
        <taxon>Sulfurimicrobium</taxon>
    </lineage>
</organism>
<evidence type="ECO:0000256" key="4">
    <source>
        <dbReference type="ARBA" id="ARBA00023235"/>
    </source>
</evidence>
<reference evidence="9" key="1">
    <citation type="submission" date="2020-03" db="EMBL/GenBank/DDBJ databases">
        <title>Complete genome sequence of sulfur-oxidizing bacterium skT11.</title>
        <authorList>
            <person name="Kanda M."/>
            <person name="Kojima H."/>
            <person name="Fukui M."/>
        </authorList>
    </citation>
    <scope>NUCLEOTIDE SEQUENCE [LARGE SCALE GENOMIC DNA]</scope>
    <source>
        <strain evidence="9">skT11</strain>
    </source>
</reference>
<dbReference type="InterPro" id="IPR048261">
    <property type="entry name" value="SlpA/SlyD-like_ins_sf"/>
</dbReference>
<protein>
    <recommendedName>
        <fullName evidence="6">Peptidyl-prolyl cis-trans isomerase</fullName>
        <ecNumber evidence="6">5.2.1.8</ecNumber>
    </recommendedName>
</protein>
<dbReference type="Gene3D" id="2.40.10.330">
    <property type="match status" value="1"/>
</dbReference>
<dbReference type="EC" id="5.2.1.8" evidence="6"/>
<feature type="domain" description="PPIase FKBP-type" evidence="7">
    <location>
        <begin position="8"/>
        <end position="97"/>
    </location>
</feature>
<dbReference type="GO" id="GO:0003755">
    <property type="term" value="F:peptidyl-prolyl cis-trans isomerase activity"/>
    <property type="evidence" value="ECO:0007669"/>
    <property type="project" value="UniProtKB-UniRule"/>
</dbReference>